<proteinExistence type="predicted"/>
<dbReference type="AlphaFoldDB" id="A0A381QF65"/>
<reference evidence="2" key="1">
    <citation type="submission" date="2018-05" db="EMBL/GenBank/DDBJ databases">
        <authorList>
            <person name="Lanie J.A."/>
            <person name="Ng W.-L."/>
            <person name="Kazmierczak K.M."/>
            <person name="Andrzejewski T.M."/>
            <person name="Davidsen T.M."/>
            <person name="Wayne K.J."/>
            <person name="Tettelin H."/>
            <person name="Glass J.I."/>
            <person name="Rusch D."/>
            <person name="Podicherti R."/>
            <person name="Tsui H.-C.T."/>
            <person name="Winkler M.E."/>
        </authorList>
    </citation>
    <scope>NUCLEOTIDE SEQUENCE</scope>
</reference>
<dbReference type="Pfam" id="PF13521">
    <property type="entry name" value="AAA_28"/>
    <property type="match status" value="1"/>
</dbReference>
<evidence type="ECO:0000313" key="2">
    <source>
        <dbReference type="EMBL" id="SUZ77628.1"/>
    </source>
</evidence>
<dbReference type="InterPro" id="IPR052735">
    <property type="entry name" value="NAD_biosynth-regulator"/>
</dbReference>
<dbReference type="InterPro" id="IPR038727">
    <property type="entry name" value="NadR/Ttd14_AAA_dom"/>
</dbReference>
<gene>
    <name evidence="2" type="ORF">METZ01_LOCUS30482</name>
</gene>
<dbReference type="Gene3D" id="3.40.50.300">
    <property type="entry name" value="P-loop containing nucleotide triphosphate hydrolases"/>
    <property type="match status" value="1"/>
</dbReference>
<accession>A0A381QF65</accession>
<feature type="domain" description="NadR/Ttd14 AAA" evidence="1">
    <location>
        <begin position="10"/>
        <end position="109"/>
    </location>
</feature>
<organism evidence="2">
    <name type="scientific">marine metagenome</name>
    <dbReference type="NCBI Taxonomy" id="408172"/>
    <lineage>
        <taxon>unclassified sequences</taxon>
        <taxon>metagenomes</taxon>
        <taxon>ecological metagenomes</taxon>
    </lineage>
</organism>
<dbReference type="PANTHER" id="PTHR37512">
    <property type="entry name" value="TRIFUNCTIONAL NAD BIOSYNTHESIS/REGULATOR PROTEIN NADR"/>
    <property type="match status" value="1"/>
</dbReference>
<dbReference type="InterPro" id="IPR027417">
    <property type="entry name" value="P-loop_NTPase"/>
</dbReference>
<dbReference type="PANTHER" id="PTHR37512:SF1">
    <property type="entry name" value="NADR_TTD14 AAA DOMAIN-CONTAINING PROTEIN"/>
    <property type="match status" value="1"/>
</dbReference>
<dbReference type="SUPFAM" id="SSF52540">
    <property type="entry name" value="P-loop containing nucleoside triphosphate hydrolases"/>
    <property type="match status" value="1"/>
</dbReference>
<evidence type="ECO:0000259" key="1">
    <source>
        <dbReference type="Pfam" id="PF13521"/>
    </source>
</evidence>
<dbReference type="EMBL" id="UINC01001324">
    <property type="protein sequence ID" value="SUZ77628.1"/>
    <property type="molecule type" value="Genomic_DNA"/>
</dbReference>
<protein>
    <recommendedName>
        <fullName evidence="1">NadR/Ttd14 AAA domain-containing protein</fullName>
    </recommendedName>
</protein>
<name>A0A381QF65_9ZZZZ</name>
<sequence>MLPIAIGQIKLENGFSKKANKILFCDTDLLETKVYSETYYNGFCDPVLEKYALKNKYDLYILTDVDIPWIKDDLRDRPNNRKEMFLAFKEALIKYNRPYILVSGNIDNRINIALKEISKLL</sequence>